<organism evidence="1">
    <name type="scientific">viral metagenome</name>
    <dbReference type="NCBI Taxonomy" id="1070528"/>
    <lineage>
        <taxon>unclassified sequences</taxon>
        <taxon>metagenomes</taxon>
        <taxon>organismal metagenomes</taxon>
    </lineage>
</organism>
<reference evidence="1" key="1">
    <citation type="submission" date="2020-03" db="EMBL/GenBank/DDBJ databases">
        <title>The deep terrestrial virosphere.</title>
        <authorList>
            <person name="Holmfeldt K."/>
            <person name="Nilsson E."/>
            <person name="Simone D."/>
            <person name="Lopez-Fernandez M."/>
            <person name="Wu X."/>
            <person name="de Brujin I."/>
            <person name="Lundin D."/>
            <person name="Andersson A."/>
            <person name="Bertilsson S."/>
            <person name="Dopson M."/>
        </authorList>
    </citation>
    <scope>NUCLEOTIDE SEQUENCE</scope>
    <source>
        <strain evidence="1">TM448A00829</strain>
    </source>
</reference>
<accession>A0A6H1ZJF2</accession>
<name>A0A6H1ZJF2_9ZZZZ</name>
<protein>
    <submittedName>
        <fullName evidence="1">Uncharacterized protein</fullName>
    </submittedName>
</protein>
<sequence length="304" mass="35077">MTDILITTDSGNLFDYNRHTKQLTLLFRVYNNNEYLLGITKNKENLYVCSNYTLYPSYGNPMVFNRNPLIQHIKCIGDYLFLPGINNTIVVLNKDLRTHVGTIWFKPTTRKTGADVLSNITFTGEDFYVQFVSVATDTNQNTFFEEFPRSSGAIRLDKDMNLIAKTAFGKEIVLTEFVDGKFYSICNYLDEDRGGLIVDGELKITWDSRYKIHDMVIEDNEIFLVGEVFYNMLGGAILRLDRQFNIIDRELFGGYGCFLGCTSENDKTNLYDMDIDVSSWDERLEKNGEVKIYKKEIELINDPI</sequence>
<proteinExistence type="predicted"/>
<dbReference type="AlphaFoldDB" id="A0A6H1ZJF2"/>
<dbReference type="EMBL" id="MT144069">
    <property type="protein sequence ID" value="QJA48053.1"/>
    <property type="molecule type" value="Genomic_DNA"/>
</dbReference>
<evidence type="ECO:0000313" key="1">
    <source>
        <dbReference type="EMBL" id="QJA48053.1"/>
    </source>
</evidence>
<gene>
    <name evidence="1" type="ORF">TM448A00829_0006</name>
</gene>